<dbReference type="SMART" id="SM00297">
    <property type="entry name" value="BROMO"/>
    <property type="match status" value="1"/>
</dbReference>
<evidence type="ECO:0000256" key="4">
    <source>
        <dbReference type="PROSITE-ProRule" id="PRU00035"/>
    </source>
</evidence>
<reference evidence="9" key="1">
    <citation type="journal article" date="2019" name="Curr. Biol.">
        <title>Genome Sequence of Striga asiatica Provides Insight into the Evolution of Plant Parasitism.</title>
        <authorList>
            <person name="Yoshida S."/>
            <person name="Kim S."/>
            <person name="Wafula E.K."/>
            <person name="Tanskanen J."/>
            <person name="Kim Y.M."/>
            <person name="Honaas L."/>
            <person name="Yang Z."/>
            <person name="Spallek T."/>
            <person name="Conn C.E."/>
            <person name="Ichihashi Y."/>
            <person name="Cheong K."/>
            <person name="Cui S."/>
            <person name="Der J.P."/>
            <person name="Gundlach H."/>
            <person name="Jiao Y."/>
            <person name="Hori C."/>
            <person name="Ishida J.K."/>
            <person name="Kasahara H."/>
            <person name="Kiba T."/>
            <person name="Kim M.S."/>
            <person name="Koo N."/>
            <person name="Laohavisit A."/>
            <person name="Lee Y.H."/>
            <person name="Lumba S."/>
            <person name="McCourt P."/>
            <person name="Mortimer J.C."/>
            <person name="Mutuku J.M."/>
            <person name="Nomura T."/>
            <person name="Sasaki-Sekimoto Y."/>
            <person name="Seto Y."/>
            <person name="Wang Y."/>
            <person name="Wakatake T."/>
            <person name="Sakakibara H."/>
            <person name="Demura T."/>
            <person name="Yamaguchi S."/>
            <person name="Yoneyama K."/>
            <person name="Manabe R.I."/>
            <person name="Nelson D.C."/>
            <person name="Schulman A.H."/>
            <person name="Timko M.P."/>
            <person name="dePamphilis C.W."/>
            <person name="Choi D."/>
            <person name="Shirasu K."/>
        </authorList>
    </citation>
    <scope>NUCLEOTIDE SEQUENCE [LARGE SCALE GENOMIC DNA]</scope>
    <source>
        <strain evidence="9">cv. UVA1</strain>
    </source>
</reference>
<dbReference type="OrthoDB" id="21449at2759"/>
<feature type="compositionally biased region" description="Polar residues" evidence="5">
    <location>
        <begin position="55"/>
        <end position="68"/>
    </location>
</feature>
<dbReference type="Pfam" id="PF17035">
    <property type="entry name" value="BET"/>
    <property type="match status" value="1"/>
</dbReference>
<evidence type="ECO:0000256" key="2">
    <source>
        <dbReference type="ARBA" id="ARBA00023117"/>
    </source>
</evidence>
<feature type="region of interest" description="Disordered" evidence="5">
    <location>
        <begin position="1"/>
        <end position="25"/>
    </location>
</feature>
<dbReference type="InterPro" id="IPR027353">
    <property type="entry name" value="NET_dom"/>
</dbReference>
<feature type="domain" description="NET" evidence="7">
    <location>
        <begin position="254"/>
        <end position="335"/>
    </location>
</feature>
<dbReference type="InterPro" id="IPR036427">
    <property type="entry name" value="Bromodomain-like_sf"/>
</dbReference>
<accession>A0A5A7QE03</accession>
<keyword evidence="9" id="KW-1185">Reference proteome</keyword>
<evidence type="ECO:0000259" key="7">
    <source>
        <dbReference type="PROSITE" id="PS51525"/>
    </source>
</evidence>
<protein>
    <submittedName>
        <fullName evidence="8">Bromodomain-containing protein</fullName>
    </submittedName>
</protein>
<dbReference type="InterPro" id="IPR001487">
    <property type="entry name" value="Bromodomain"/>
</dbReference>
<dbReference type="InterPro" id="IPR038336">
    <property type="entry name" value="NET_sf"/>
</dbReference>
<dbReference type="Gene3D" id="1.20.1270.220">
    <property type="match status" value="1"/>
</dbReference>
<dbReference type="PANTHER" id="PTHR45926">
    <property type="entry name" value="OSJNBA0053K19.4 PROTEIN"/>
    <property type="match status" value="1"/>
</dbReference>
<feature type="region of interest" description="Disordered" evidence="5">
    <location>
        <begin position="54"/>
        <end position="89"/>
    </location>
</feature>
<gene>
    <name evidence="8" type="ORF">STAS_20074</name>
</gene>
<feature type="compositionally biased region" description="Basic and acidic residues" evidence="5">
    <location>
        <begin position="69"/>
        <end position="89"/>
    </location>
</feature>
<dbReference type="PRINTS" id="PR00503">
    <property type="entry name" value="BROMODOMAIN"/>
</dbReference>
<feature type="domain" description="Bromo" evidence="6">
    <location>
        <begin position="110"/>
        <end position="185"/>
    </location>
</feature>
<dbReference type="AlphaFoldDB" id="A0A5A7QE03"/>
<evidence type="ECO:0000256" key="3">
    <source>
        <dbReference type="ARBA" id="ARBA00023163"/>
    </source>
</evidence>
<sequence>MDLVYVPNEDTADMAQRTTDGNTAQVDDYKNKVDELFAKVGKLEQRVNEVEQFYSRLNDSNTSKNASSSKDKEKEKHIPSMKKLQQDASRREAAAAKRMQELMRQFGTMTQHKWAWPFMQPVDVEGLGLHDYYQIIDRPMDFSTIKNQMEARDGTGYKHVREICSDVRLVFKNAMKYNDEKSDVHVMAKSLLEKFEEKWLQFLPKVAEEERIREEEEAEAQMNLQLAQEAAHAKLARDISNELYDIDLYIEELRETVVKNCRHISTLEKRKLGAALSKLCPEDLSKALDIVAQNNPNFQANSEEVELDINAQSESTLWRLKFFVKDVLKARNEIEKNNMNAANAADEQDNNIISKRKREICDALAKTAKKRKKKPAGS</sequence>
<evidence type="ECO:0000256" key="1">
    <source>
        <dbReference type="ARBA" id="ARBA00023015"/>
    </source>
</evidence>
<dbReference type="Gene3D" id="1.20.920.10">
    <property type="entry name" value="Bromodomain-like"/>
    <property type="match status" value="1"/>
</dbReference>
<dbReference type="Pfam" id="PF00439">
    <property type="entry name" value="Bromodomain"/>
    <property type="match status" value="1"/>
</dbReference>
<evidence type="ECO:0000313" key="9">
    <source>
        <dbReference type="Proteomes" id="UP000325081"/>
    </source>
</evidence>
<comment type="caution">
    <text evidence="8">The sequence shown here is derived from an EMBL/GenBank/DDBJ whole genome shotgun (WGS) entry which is preliminary data.</text>
</comment>
<organism evidence="8 9">
    <name type="scientific">Striga asiatica</name>
    <name type="common">Asiatic witchweed</name>
    <name type="synonym">Buchnera asiatica</name>
    <dbReference type="NCBI Taxonomy" id="4170"/>
    <lineage>
        <taxon>Eukaryota</taxon>
        <taxon>Viridiplantae</taxon>
        <taxon>Streptophyta</taxon>
        <taxon>Embryophyta</taxon>
        <taxon>Tracheophyta</taxon>
        <taxon>Spermatophyta</taxon>
        <taxon>Magnoliopsida</taxon>
        <taxon>eudicotyledons</taxon>
        <taxon>Gunneridae</taxon>
        <taxon>Pentapetalae</taxon>
        <taxon>asterids</taxon>
        <taxon>lamiids</taxon>
        <taxon>Lamiales</taxon>
        <taxon>Orobanchaceae</taxon>
        <taxon>Buchnereae</taxon>
        <taxon>Striga</taxon>
    </lineage>
</organism>
<evidence type="ECO:0000313" key="8">
    <source>
        <dbReference type="EMBL" id="GER43238.1"/>
    </source>
</evidence>
<keyword evidence="1" id="KW-0805">Transcription regulation</keyword>
<keyword evidence="2 4" id="KW-0103">Bromodomain</keyword>
<proteinExistence type="predicted"/>
<dbReference type="Proteomes" id="UP000325081">
    <property type="component" value="Unassembled WGS sequence"/>
</dbReference>
<keyword evidence="3" id="KW-0804">Transcription</keyword>
<dbReference type="EMBL" id="BKCP01006527">
    <property type="protein sequence ID" value="GER43238.1"/>
    <property type="molecule type" value="Genomic_DNA"/>
</dbReference>
<evidence type="ECO:0000259" key="6">
    <source>
        <dbReference type="PROSITE" id="PS50014"/>
    </source>
</evidence>
<evidence type="ECO:0000256" key="5">
    <source>
        <dbReference type="SAM" id="MobiDB-lite"/>
    </source>
</evidence>
<dbReference type="SUPFAM" id="SSF47370">
    <property type="entry name" value="Bromodomain"/>
    <property type="match status" value="1"/>
</dbReference>
<dbReference type="PROSITE" id="PS51525">
    <property type="entry name" value="NET"/>
    <property type="match status" value="1"/>
</dbReference>
<feature type="compositionally biased region" description="Polar residues" evidence="5">
    <location>
        <begin position="16"/>
        <end position="25"/>
    </location>
</feature>
<dbReference type="PROSITE" id="PS50014">
    <property type="entry name" value="BROMODOMAIN_2"/>
    <property type="match status" value="1"/>
</dbReference>
<name>A0A5A7QE03_STRAF</name>